<dbReference type="InterPro" id="IPR011701">
    <property type="entry name" value="MFS"/>
</dbReference>
<evidence type="ECO:0000259" key="8">
    <source>
        <dbReference type="PROSITE" id="PS50850"/>
    </source>
</evidence>
<dbReference type="SUPFAM" id="SSF103473">
    <property type="entry name" value="MFS general substrate transporter"/>
    <property type="match status" value="1"/>
</dbReference>
<name>A0A640WFW6_9GAMM</name>
<dbReference type="GO" id="GO:0016020">
    <property type="term" value="C:membrane"/>
    <property type="evidence" value="ECO:0007669"/>
    <property type="project" value="UniProtKB-SubCell"/>
</dbReference>
<keyword evidence="3 7" id="KW-0812">Transmembrane</keyword>
<dbReference type="Proteomes" id="UP000466024">
    <property type="component" value="Unassembled WGS sequence"/>
</dbReference>
<feature type="transmembrane region" description="Helical" evidence="7">
    <location>
        <begin position="183"/>
        <end position="202"/>
    </location>
</feature>
<evidence type="ECO:0000256" key="6">
    <source>
        <dbReference type="SAM" id="MobiDB-lite"/>
    </source>
</evidence>
<dbReference type="NCBIfam" id="TIGR00901">
    <property type="entry name" value="2A0125"/>
    <property type="match status" value="1"/>
</dbReference>
<dbReference type="EMBL" id="VTPX01000003">
    <property type="protein sequence ID" value="KAA0019168.1"/>
    <property type="molecule type" value="Genomic_DNA"/>
</dbReference>
<dbReference type="PANTHER" id="PTHR12778:SF10">
    <property type="entry name" value="MAJOR FACILITATOR SUPERFAMILY DOMAIN-CONTAINING PROTEIN 3"/>
    <property type="match status" value="1"/>
</dbReference>
<dbReference type="InterPro" id="IPR020846">
    <property type="entry name" value="MFS_dom"/>
</dbReference>
<evidence type="ECO:0000256" key="2">
    <source>
        <dbReference type="ARBA" id="ARBA00022448"/>
    </source>
</evidence>
<feature type="transmembrane region" description="Helical" evidence="7">
    <location>
        <begin position="417"/>
        <end position="438"/>
    </location>
</feature>
<dbReference type="InterPro" id="IPR004752">
    <property type="entry name" value="AmpG_permease/AT-1"/>
</dbReference>
<feature type="transmembrane region" description="Helical" evidence="7">
    <location>
        <begin position="50"/>
        <end position="71"/>
    </location>
</feature>
<feature type="transmembrane region" description="Helical" evidence="7">
    <location>
        <begin position="159"/>
        <end position="177"/>
    </location>
</feature>
<protein>
    <submittedName>
        <fullName evidence="9">AmpG family muropeptide MFS transporter</fullName>
    </submittedName>
</protein>
<comment type="caution">
    <text evidence="9">The sequence shown here is derived from an EMBL/GenBank/DDBJ whole genome shotgun (WGS) entry which is preliminary data.</text>
</comment>
<gene>
    <name evidence="9" type="ORF">F0A16_07440</name>
</gene>
<comment type="subcellular location">
    <subcellularLocation>
        <location evidence="1">Membrane</location>
        <topology evidence="1">Multi-pass membrane protein</topology>
    </subcellularLocation>
</comment>
<dbReference type="Gene3D" id="1.20.1250.20">
    <property type="entry name" value="MFS general substrate transporter like domains"/>
    <property type="match status" value="2"/>
</dbReference>
<dbReference type="RefSeq" id="WP_149434758.1">
    <property type="nucleotide sequence ID" value="NZ_VTPX01000003.1"/>
</dbReference>
<feature type="region of interest" description="Disordered" evidence="6">
    <location>
        <begin position="448"/>
        <end position="490"/>
    </location>
</feature>
<sequence length="490" mass="52488">MQHEPRDWLTSLRVYLRAPVVTLLFLGFSAGLPYLLVFSTLTAWLEDSGVEVAAIGFFSWVGLLYSIKLFWAPIVDRVRLPLIGSWLGQRRSWMLLGQALIGGGLLGLSGLDPAGHLPLVAAFALLTAFGAATQDIVIDAYRIESGEAAIQAAMASTYIIGYRIGIVMAGAGALYIADAASWAIAYLSMAALVSVGVITVLVRPEPPRPQSLSMVLFHPRVKHFLRHRRQRPGWQRQAGAWLIAAVVCPISDFFQRYGRLALWLLVFIGIYRISDISMAAMANPLYLSLGFTKSDIASVTKVFGVLMTIGGGVLGGLLVVRYGLGRMLIVGALAVALTNLLFALLATGGDSLPLLVVAITGDNLANGLASTVFIAFLSSLTSRTYTATQYALFSSLMTLPGKFIGGFSGLVVADLGYASFFGIVCLLGLPAVALAWWLSRRLPTLDEEADTGGGTTGHPAAAFQESPDFQKREARPSMRADGRQGEESGR</sequence>
<feature type="domain" description="Major facilitator superfamily (MFS) profile" evidence="8">
    <location>
        <begin position="19"/>
        <end position="443"/>
    </location>
</feature>
<feature type="transmembrane region" description="Helical" evidence="7">
    <location>
        <begin position="327"/>
        <end position="346"/>
    </location>
</feature>
<feature type="transmembrane region" description="Helical" evidence="7">
    <location>
        <begin position="390"/>
        <end position="411"/>
    </location>
</feature>
<dbReference type="InterPro" id="IPR036259">
    <property type="entry name" value="MFS_trans_sf"/>
</dbReference>
<accession>A0A640WFW6</accession>
<feature type="transmembrane region" description="Helical" evidence="7">
    <location>
        <begin position="302"/>
        <end position="320"/>
    </location>
</feature>
<feature type="transmembrane region" description="Helical" evidence="7">
    <location>
        <begin position="20"/>
        <end position="44"/>
    </location>
</feature>
<evidence type="ECO:0000256" key="4">
    <source>
        <dbReference type="ARBA" id="ARBA00022989"/>
    </source>
</evidence>
<evidence type="ECO:0000256" key="5">
    <source>
        <dbReference type="ARBA" id="ARBA00023136"/>
    </source>
</evidence>
<evidence type="ECO:0000256" key="1">
    <source>
        <dbReference type="ARBA" id="ARBA00004141"/>
    </source>
</evidence>
<feature type="compositionally biased region" description="Basic and acidic residues" evidence="6">
    <location>
        <begin position="468"/>
        <end position="490"/>
    </location>
</feature>
<feature type="transmembrane region" description="Helical" evidence="7">
    <location>
        <begin position="352"/>
        <end position="378"/>
    </location>
</feature>
<feature type="transmembrane region" description="Helical" evidence="7">
    <location>
        <begin position="92"/>
        <end position="111"/>
    </location>
</feature>
<dbReference type="Pfam" id="PF07690">
    <property type="entry name" value="MFS_1"/>
    <property type="match status" value="1"/>
</dbReference>
<keyword evidence="10" id="KW-1185">Reference proteome</keyword>
<evidence type="ECO:0000313" key="9">
    <source>
        <dbReference type="EMBL" id="KAA0019168.1"/>
    </source>
</evidence>
<dbReference type="GO" id="GO:0022857">
    <property type="term" value="F:transmembrane transporter activity"/>
    <property type="evidence" value="ECO:0007669"/>
    <property type="project" value="InterPro"/>
</dbReference>
<proteinExistence type="predicted"/>
<evidence type="ECO:0000256" key="3">
    <source>
        <dbReference type="ARBA" id="ARBA00022692"/>
    </source>
</evidence>
<reference evidence="9 10" key="1">
    <citation type="submission" date="2019-08" db="EMBL/GenBank/DDBJ databases">
        <title>Bioinformatics analysis of the strain L3 and L5.</title>
        <authorList>
            <person name="Li X."/>
        </authorList>
    </citation>
    <scope>NUCLEOTIDE SEQUENCE [LARGE SCALE GENOMIC DNA]</scope>
    <source>
        <strain evidence="9 10">L3</strain>
    </source>
</reference>
<dbReference type="PROSITE" id="PS50850">
    <property type="entry name" value="MFS"/>
    <property type="match status" value="1"/>
</dbReference>
<keyword evidence="2" id="KW-0813">Transport</keyword>
<keyword evidence="5 7" id="KW-0472">Membrane</keyword>
<organism evidence="9 10">
    <name type="scientific">Salinicola corii</name>
    <dbReference type="NCBI Taxonomy" id="2606937"/>
    <lineage>
        <taxon>Bacteria</taxon>
        <taxon>Pseudomonadati</taxon>
        <taxon>Pseudomonadota</taxon>
        <taxon>Gammaproteobacteria</taxon>
        <taxon>Oceanospirillales</taxon>
        <taxon>Halomonadaceae</taxon>
        <taxon>Salinicola</taxon>
    </lineage>
</organism>
<keyword evidence="4 7" id="KW-1133">Transmembrane helix</keyword>
<evidence type="ECO:0000313" key="10">
    <source>
        <dbReference type="Proteomes" id="UP000466024"/>
    </source>
</evidence>
<dbReference type="AlphaFoldDB" id="A0A640WFW6"/>
<evidence type="ECO:0000256" key="7">
    <source>
        <dbReference type="SAM" id="Phobius"/>
    </source>
</evidence>
<feature type="transmembrane region" description="Helical" evidence="7">
    <location>
        <begin position="260"/>
        <end position="282"/>
    </location>
</feature>
<feature type="transmembrane region" description="Helical" evidence="7">
    <location>
        <begin position="117"/>
        <end position="138"/>
    </location>
</feature>
<dbReference type="PANTHER" id="PTHR12778">
    <property type="entry name" value="SOLUTE CARRIER FAMILY 33 ACETYL-COA TRANSPORTER -RELATED"/>
    <property type="match status" value="1"/>
</dbReference>